<keyword evidence="3" id="KW-1185">Reference proteome</keyword>
<keyword evidence="1" id="KW-1133">Transmembrane helix</keyword>
<feature type="transmembrane region" description="Helical" evidence="1">
    <location>
        <begin position="227"/>
        <end position="256"/>
    </location>
</feature>
<protein>
    <submittedName>
        <fullName evidence="2">Uncharacterized protein</fullName>
    </submittedName>
</protein>
<dbReference type="AlphaFoldDB" id="A0AAV7G9V1"/>
<keyword evidence="1" id="KW-0812">Transmembrane</keyword>
<keyword evidence="1" id="KW-0472">Membrane</keyword>
<proteinExistence type="predicted"/>
<dbReference type="InterPro" id="IPR040256">
    <property type="entry name" value="At4g02000-like"/>
</dbReference>
<evidence type="ECO:0000256" key="1">
    <source>
        <dbReference type="SAM" id="Phobius"/>
    </source>
</evidence>
<reference evidence="2 3" key="1">
    <citation type="journal article" date="2021" name="Hortic Res">
        <title>Chromosome-scale assembly of the Dendrobium chrysotoxum genome enhances the understanding of orchid evolution.</title>
        <authorList>
            <person name="Zhang Y."/>
            <person name="Zhang G.Q."/>
            <person name="Zhang D."/>
            <person name="Liu X.D."/>
            <person name="Xu X.Y."/>
            <person name="Sun W.H."/>
            <person name="Yu X."/>
            <person name="Zhu X."/>
            <person name="Wang Z.W."/>
            <person name="Zhao X."/>
            <person name="Zhong W.Y."/>
            <person name="Chen H."/>
            <person name="Yin W.L."/>
            <person name="Huang T."/>
            <person name="Niu S.C."/>
            <person name="Liu Z.J."/>
        </authorList>
    </citation>
    <scope>NUCLEOTIDE SEQUENCE [LARGE SCALE GENOMIC DNA]</scope>
    <source>
        <strain evidence="2">Lindl</strain>
    </source>
</reference>
<evidence type="ECO:0000313" key="2">
    <source>
        <dbReference type="EMBL" id="KAH0452103.1"/>
    </source>
</evidence>
<gene>
    <name evidence="2" type="ORF">IEQ34_019402</name>
</gene>
<dbReference type="EMBL" id="JAGFBR010000017">
    <property type="protein sequence ID" value="KAH0452103.1"/>
    <property type="molecule type" value="Genomic_DNA"/>
</dbReference>
<dbReference type="PANTHER" id="PTHR31286">
    <property type="entry name" value="GLYCINE-RICH CELL WALL STRUCTURAL PROTEIN 1.8-LIKE"/>
    <property type="match status" value="1"/>
</dbReference>
<dbReference type="PANTHER" id="PTHR31286:SF180">
    <property type="entry name" value="OS10G0362600 PROTEIN"/>
    <property type="match status" value="1"/>
</dbReference>
<accession>A0AAV7G9V1</accession>
<name>A0AAV7G9V1_DENCH</name>
<sequence>MKMIKCPHILHELGSFFGHPIRSNNASSNQSRPSVARVFVKLDISKCYPDNVWLRPKIFGYIQHVGMEEFSPLCEHCETLGHHTNVCFSLLHHVDKNLMAIPKPITTIAKGNLSLGLHEGTTYFVNTSTIEEIVGTNHVVVVNPFVPMEGPTLAHGGVDVTNRQSIISISCYLISDDVLLNLESAINDGLLIDNQDYIDLNVVQVSQDGFTMVMVLNSGFGLWNQFWLAWFVFCYGSALVLLVVLVVSAILVEVVLY</sequence>
<comment type="caution">
    <text evidence="2">The sequence shown here is derived from an EMBL/GenBank/DDBJ whole genome shotgun (WGS) entry which is preliminary data.</text>
</comment>
<organism evidence="2 3">
    <name type="scientific">Dendrobium chrysotoxum</name>
    <name type="common">Orchid</name>
    <dbReference type="NCBI Taxonomy" id="161865"/>
    <lineage>
        <taxon>Eukaryota</taxon>
        <taxon>Viridiplantae</taxon>
        <taxon>Streptophyta</taxon>
        <taxon>Embryophyta</taxon>
        <taxon>Tracheophyta</taxon>
        <taxon>Spermatophyta</taxon>
        <taxon>Magnoliopsida</taxon>
        <taxon>Liliopsida</taxon>
        <taxon>Asparagales</taxon>
        <taxon>Orchidaceae</taxon>
        <taxon>Epidendroideae</taxon>
        <taxon>Malaxideae</taxon>
        <taxon>Dendrobiinae</taxon>
        <taxon>Dendrobium</taxon>
    </lineage>
</organism>
<dbReference type="Proteomes" id="UP000775213">
    <property type="component" value="Unassembled WGS sequence"/>
</dbReference>
<evidence type="ECO:0000313" key="3">
    <source>
        <dbReference type="Proteomes" id="UP000775213"/>
    </source>
</evidence>